<feature type="compositionally biased region" description="Polar residues" evidence="1">
    <location>
        <begin position="1283"/>
        <end position="1296"/>
    </location>
</feature>
<feature type="compositionally biased region" description="Polar residues" evidence="1">
    <location>
        <begin position="2336"/>
        <end position="2350"/>
    </location>
</feature>
<feature type="compositionally biased region" description="Low complexity" evidence="1">
    <location>
        <begin position="381"/>
        <end position="397"/>
    </location>
</feature>
<feature type="region of interest" description="Disordered" evidence="1">
    <location>
        <begin position="1887"/>
        <end position="1964"/>
    </location>
</feature>
<feature type="compositionally biased region" description="Polar residues" evidence="1">
    <location>
        <begin position="35"/>
        <end position="48"/>
    </location>
</feature>
<reference evidence="3 4" key="1">
    <citation type="submission" date="2019-01" db="EMBL/GenBank/DDBJ databases">
        <title>Draft Genome and Complete Hox-Cluster Characterization of the Sterlet Sturgeon (Acipenser ruthenus).</title>
        <authorList>
            <person name="Wei Q."/>
        </authorList>
    </citation>
    <scope>NUCLEOTIDE SEQUENCE [LARGE SCALE GENOMIC DNA]</scope>
    <source>
        <strain evidence="3">WHYD16114868_AA</strain>
        <tissue evidence="3">Blood</tissue>
    </source>
</reference>
<dbReference type="InterPro" id="IPR057051">
    <property type="entry name" value="PARP14_RPM_1"/>
</dbReference>
<feature type="region of interest" description="Disordered" evidence="1">
    <location>
        <begin position="1431"/>
        <end position="1601"/>
    </location>
</feature>
<feature type="region of interest" description="Disordered" evidence="1">
    <location>
        <begin position="414"/>
        <end position="438"/>
    </location>
</feature>
<feature type="region of interest" description="Disordered" evidence="1">
    <location>
        <begin position="473"/>
        <end position="512"/>
    </location>
</feature>
<dbReference type="FunFam" id="2.20.70.30:FF:000002">
    <property type="entry name" value="Nascent polypeptide-associated complex (NAC), alpha subunit"/>
    <property type="match status" value="1"/>
</dbReference>
<feature type="region of interest" description="Disordered" evidence="1">
    <location>
        <begin position="170"/>
        <end position="319"/>
    </location>
</feature>
<feature type="compositionally biased region" description="Basic and acidic residues" evidence="1">
    <location>
        <begin position="725"/>
        <end position="740"/>
    </location>
</feature>
<dbReference type="Pfam" id="PF01849">
    <property type="entry name" value="NAC"/>
    <property type="match status" value="1"/>
</dbReference>
<dbReference type="PANTHER" id="PTHR21713">
    <property type="entry name" value="NASCENT POLYPEPTIDE ASSOCIATED COMPLEX ALPHA SUBUNIT-RELATED"/>
    <property type="match status" value="1"/>
</dbReference>
<feature type="compositionally biased region" description="Polar residues" evidence="1">
    <location>
        <begin position="277"/>
        <end position="288"/>
    </location>
</feature>
<feature type="domain" description="NAC-A/B" evidence="2">
    <location>
        <begin position="2054"/>
        <end position="2119"/>
    </location>
</feature>
<feature type="region of interest" description="Disordered" evidence="1">
    <location>
        <begin position="632"/>
        <end position="818"/>
    </location>
</feature>
<feature type="region of interest" description="Disordered" evidence="1">
    <location>
        <begin position="569"/>
        <end position="590"/>
    </location>
</feature>
<feature type="compositionally biased region" description="Basic and acidic residues" evidence="1">
    <location>
        <begin position="1440"/>
        <end position="1458"/>
    </location>
</feature>
<feature type="compositionally biased region" description="Acidic residues" evidence="1">
    <location>
        <begin position="683"/>
        <end position="699"/>
    </location>
</feature>
<dbReference type="EMBL" id="SCEB01000185">
    <property type="protein sequence ID" value="RXN00420.1"/>
    <property type="molecule type" value="Genomic_DNA"/>
</dbReference>
<feature type="region of interest" description="Disordered" evidence="1">
    <location>
        <begin position="2330"/>
        <end position="2369"/>
    </location>
</feature>
<feature type="compositionally biased region" description="Low complexity" evidence="1">
    <location>
        <begin position="1950"/>
        <end position="1959"/>
    </location>
</feature>
<organism evidence="3 4">
    <name type="scientific">Acipenser ruthenus</name>
    <name type="common">Sterlet sturgeon</name>
    <dbReference type="NCBI Taxonomy" id="7906"/>
    <lineage>
        <taxon>Eukaryota</taxon>
        <taxon>Metazoa</taxon>
        <taxon>Chordata</taxon>
        <taxon>Craniata</taxon>
        <taxon>Vertebrata</taxon>
        <taxon>Euteleostomi</taxon>
        <taxon>Actinopterygii</taxon>
        <taxon>Chondrostei</taxon>
        <taxon>Acipenseriformes</taxon>
        <taxon>Acipenseridae</taxon>
        <taxon>Acipenser</taxon>
    </lineage>
</organism>
<feature type="compositionally biased region" description="Basic and acidic residues" evidence="1">
    <location>
        <begin position="473"/>
        <end position="482"/>
    </location>
</feature>
<feature type="region of interest" description="Disordered" evidence="1">
    <location>
        <begin position="1368"/>
        <end position="1412"/>
    </location>
</feature>
<dbReference type="Proteomes" id="UP000289886">
    <property type="component" value="Unassembled WGS sequence"/>
</dbReference>
<feature type="region of interest" description="Disordered" evidence="1">
    <location>
        <begin position="342"/>
        <end position="398"/>
    </location>
</feature>
<feature type="compositionally biased region" description="Basic and acidic residues" evidence="1">
    <location>
        <begin position="1724"/>
        <end position="1738"/>
    </location>
</feature>
<dbReference type="InterPro" id="IPR016641">
    <property type="entry name" value="EGD2/NACA0like"/>
</dbReference>
<dbReference type="Gene3D" id="2.20.70.30">
    <property type="entry name" value="Nascent polypeptide-associated complex domain"/>
    <property type="match status" value="1"/>
</dbReference>
<accession>A0A662YV78</accession>
<feature type="compositionally biased region" description="Polar residues" evidence="1">
    <location>
        <begin position="1760"/>
        <end position="1776"/>
    </location>
</feature>
<feature type="compositionally biased region" description="Low complexity" evidence="1">
    <location>
        <begin position="49"/>
        <end position="65"/>
    </location>
</feature>
<feature type="compositionally biased region" description="Polar residues" evidence="1">
    <location>
        <begin position="2570"/>
        <end position="2579"/>
    </location>
</feature>
<name>A0A662YV78_ACIRT</name>
<feature type="compositionally biased region" description="Basic and acidic residues" evidence="1">
    <location>
        <begin position="2351"/>
        <end position="2365"/>
    </location>
</feature>
<evidence type="ECO:0000259" key="2">
    <source>
        <dbReference type="PROSITE" id="PS51151"/>
    </source>
</evidence>
<dbReference type="Gene3D" id="3.30.70.330">
    <property type="match status" value="1"/>
</dbReference>
<dbReference type="InterPro" id="IPR002715">
    <property type="entry name" value="Nas_poly-pep-assoc_cplx_dom"/>
</dbReference>
<feature type="compositionally biased region" description="Acidic residues" evidence="1">
    <location>
        <begin position="798"/>
        <end position="811"/>
    </location>
</feature>
<feature type="region of interest" description="Disordered" evidence="1">
    <location>
        <begin position="1759"/>
        <end position="1778"/>
    </location>
</feature>
<feature type="region of interest" description="Disordered" evidence="1">
    <location>
        <begin position="2531"/>
        <end position="2662"/>
    </location>
</feature>
<sequence length="2734" mass="299522">MPGEAAQSTAPSPGRSGQEEEAERGCIPGPDKSCHTSISSASTPSDCASTPSPLTPSQLSPSDSPECTSPFGPRLPRRQQSSSGDRPQPEGASNDCGTDVRPSPGAACSVNKYTQGPCKHGYQSVKMERIKVLIGTEVESDYKEPETLDARVVMGQEALLRNIEAQVDGRIGGLGEKAKKTEDEGSAANECSLGATATSNKASESRKKEEEEEDTQLDTGQERDSASEKCLPAHDEGLVKEIPQELSGLVQESKAPDSAETDSLDITASLPEDEGETAQSESPQTQGEVPSLLFSEPCRTSGSQEAEPQRMGVTQSLEPDLYFTAPSTPIKMVYYSHLKNHSYCSTSPSPPAEEPPDLSESEGLCSPPTSPSGSYITAEGSSRTSSCNSNTSPSCSPNLIAEGELMEAPTCYVESLSEIGDEERPNMDKDPLDLFKPGEPQLVENIGFMEEVVSSHRSSREVDRIKRETCRPSWVTERDRNSPQRSSSSRSSSEDESEGSLETPEELEPKELTVDEDQDLDLEACVAEHFAALNAPLSTEEDISLELSSPCPFSHRLATIDARSLTPATCSSEISDTENNSPRGETLSSASEFPGFCVEEIIGSDYMIPASLLPFHANLVFQVDSMEITLFPTSGEPGNDMDAYAAGEEEGDVDEGEDEGEDEEKCNEDINKEDASASFVYQDDTEESSDSASYNEEEDERLHSTERHAVIEENVPGPNNPADSKAPKEDSLNSRSRSESESEMEISSGFSDNGDEQKETCTAPNLVPGDALSPKKVEEIGQGIEPGSATVKPIMNNEDQEDGTGDREEEAQTSSLEMETGEKCAEVCVSSAEAPERLADAACIQVTKNPFQVKTHQSILTEHSEMKLPSEELVQALESREPPVSGTECQVLENEVAACCEEIAIEEVNTLEVKNFDQQNANSTEGTELKINLDETATNDLNKGVPLLSHPKDDQRSSNIPVTVMSEIPSNITNNLTVIASDNLTPEASLIQDNLAENQPCTDETSLGHHYVSYDAYSMVVISPKKENSETNLSGKGASLDSWESAIPLPAEQSCEYETESLLTCEMTYQTHTEPTESPNFGSIDAATHQEGNTDHSVDYNELQEEEVVPDNSNSETCAMQSILSNWKSIEEISEAGGGEDGSSHFLEDEEDNIHGVQGASRCKALQATEVKKAEEEKCKNVSSEYSCALSKASAGPESTGFYILSRDENKEDEASPTSGQENQLLVSQKESVMKVIDLVPEPLEVAGRDGEISPETQPSQALETAQELEENKTVFSEFPPKQSCSESDLSDTQAAGHNIAADARQEQISDAKQSAGRCSLKEAVVDQPDLTEAPIEAYVNKDDQLYPLNTEESIKSVKSEASFTLAGGSFGSFKPRQNPCDNKTDESAVKTPVSESIDTGESSIQKSDSGFEKKDIKLVKSVALLLEQDIEQTNSSSDFVREDTEKPKSETPLDKQDCGPAKGDSNQETGDTKETKSGPIFEEKIQEQSQAAVCFEQEEKENPKNENPLTKQDPENAKSETYLETVDNKQAKSDSSFDEQENDQAKNIAQLEKADNEKLKSDTPYGKQDKEQTKSDSPLENEDIEQGKSETSYKNYEQSKDNIVFMKTRETCFEEEPYTQQGKSDASLKEEDNGNTSEAVKYQSEEDPGLQSDSIDTVPSTSSSILDAETHLERKDQDREDSMVLQESEEVAADREVALDRELSESAGINYSVIYQLSTSEDQNDHFSRERCGKVEPFDGGYVTEQQGGVEKISKTLEETSYNEESPNKGTSELAQHNKPDILFRADISKKQAHGNREVKWNLDEGDVQEIPHLEEAIQSSFNADSATATAEKQDNFSSAHQIHIEESQSADEGSDELPRALPLHFPADFCTPIQELQCSLTALTHTAPSHTPSPPDTLTASPNQSHPSVDSGAKMESLDQTDYCTEEPHGHTQSKIPLECRMEKRLGSTQTESSSSSEADHQFLCRDSPQVLPQKLPASVEQHKSDRGSARQTRWDVSFNHKAGSCNDSDSDGSVPDLEEPEIQPPRPTQSQSQLSHSVEAGDESFNKAKQSRSEKKARKAMSKLGLRQVHGVTRITIRKSKNILFVITKPDVFKSPASDIYIVFGEAKVDETGLEIRDIELVMAQANVSRAKAPQAVICSRSGRIMAADRRTLQVLRVPSVLPNDRMIDKLLIHFLRPRNGGGEVMEVRYPTDTPAEALVTFEQEEVADRVLRRSQVLELQSGKHPLEVRRVESEERIEVDMPVRTNLSLEMFPDQGTVRELLEKHSFRVTQLQGGHPGELQIEGSFTELRKLRTELYALLPAAPIDIRGPPASRYLHTADGAQGARHYRVNDSGTGAISKTKFSNSPRDRNDPHSRGERRTKAPLVTLPLSPQANKTPRKAQRVSFNIDKHVLKYAKAFRKQDMSEILDSHCVEMSEEESDEISTVILTSVIGHDSPASILKVAKELLSSLLFELGRTLRTQKINLSSYDSQQQSQILERSNMLANIYKVLVIGPDGGRIQLVGPSTESHELKLRLLGQAVNSSVGEQLVSNRQGRRMDRGDVRRSSSLPRQPSRTDLRSPMEGSLSAQQQSPQKYQLEPVGCGRAGGHLGVTRLEKEKAGSTPSPNNKEKSLQRKRASSETRGKSKERQQARIESSREAKREPPSGQGGLGVESDVKLNGNERSSFCRNWTALNCKTGSTLTVIVGQQSQKKVLMVPVHLGECCSLLEKYMDRGQPVTTFNQNVICPNE</sequence>
<feature type="region of interest" description="Disordered" evidence="1">
    <location>
        <begin position="1072"/>
        <end position="1094"/>
    </location>
</feature>
<feature type="compositionally biased region" description="Polar residues" evidence="1">
    <location>
        <begin position="1819"/>
        <end position="1842"/>
    </location>
</feature>
<feature type="compositionally biased region" description="Basic and acidic residues" evidence="1">
    <location>
        <begin position="220"/>
        <end position="243"/>
    </location>
</feature>
<feature type="compositionally biased region" description="Polar residues" evidence="1">
    <location>
        <begin position="1394"/>
        <end position="1409"/>
    </location>
</feature>
<keyword evidence="4" id="KW-1185">Reference proteome</keyword>
<feature type="region of interest" description="Disordered" evidence="1">
    <location>
        <begin position="1978"/>
        <end position="2064"/>
    </location>
</feature>
<dbReference type="GO" id="GO:0005854">
    <property type="term" value="C:nascent polypeptide-associated complex"/>
    <property type="evidence" value="ECO:0007669"/>
    <property type="project" value="InterPro"/>
</dbReference>
<feature type="compositionally biased region" description="Acidic residues" evidence="1">
    <location>
        <begin position="647"/>
        <end position="666"/>
    </location>
</feature>
<feature type="compositionally biased region" description="Acidic residues" evidence="1">
    <location>
        <begin position="494"/>
        <end position="506"/>
    </location>
</feature>
<feature type="region of interest" description="Disordered" evidence="1">
    <location>
        <begin position="1722"/>
        <end position="1752"/>
    </location>
</feature>
<evidence type="ECO:0000313" key="3">
    <source>
        <dbReference type="EMBL" id="RXN00420.1"/>
    </source>
</evidence>
<feature type="compositionally biased region" description="Basic and acidic residues" evidence="1">
    <location>
        <begin position="1471"/>
        <end position="1487"/>
    </location>
</feature>
<evidence type="ECO:0000256" key="1">
    <source>
        <dbReference type="SAM" id="MobiDB-lite"/>
    </source>
</evidence>
<feature type="compositionally biased region" description="Basic and acidic residues" evidence="1">
    <location>
        <begin position="2540"/>
        <end position="2549"/>
    </location>
</feature>
<feature type="region of interest" description="Disordered" evidence="1">
    <location>
        <begin position="1"/>
        <end position="121"/>
    </location>
</feature>
<dbReference type="InterPro" id="IPR038187">
    <property type="entry name" value="NAC_A/B_dom_sf"/>
</dbReference>
<comment type="caution">
    <text evidence="3">The sequence shown here is derived from an EMBL/GenBank/DDBJ whole genome shotgun (WGS) entry which is preliminary data.</text>
</comment>
<feature type="compositionally biased region" description="Polar residues" evidence="1">
    <location>
        <begin position="1"/>
        <end position="11"/>
    </location>
</feature>
<evidence type="ECO:0000313" key="4">
    <source>
        <dbReference type="Proteomes" id="UP000289886"/>
    </source>
</evidence>
<feature type="compositionally biased region" description="Basic and acidic residues" evidence="1">
    <location>
        <begin position="422"/>
        <end position="433"/>
    </location>
</feature>
<dbReference type="PROSITE" id="PS51151">
    <property type="entry name" value="NAC_AB"/>
    <property type="match status" value="1"/>
</dbReference>
<feature type="compositionally biased region" description="Polar residues" evidence="1">
    <location>
        <begin position="1900"/>
        <end position="1910"/>
    </location>
</feature>
<feature type="compositionally biased region" description="Basic and acidic residues" evidence="1">
    <location>
        <begin position="1669"/>
        <end position="1683"/>
    </location>
</feature>
<dbReference type="SMART" id="SM01407">
    <property type="entry name" value="NAC"/>
    <property type="match status" value="1"/>
</dbReference>
<dbReference type="CDD" id="cd22054">
    <property type="entry name" value="NAC_NACA"/>
    <property type="match status" value="1"/>
</dbReference>
<proteinExistence type="predicted"/>
<protein>
    <submittedName>
        <fullName evidence="3">Nascent polypeptide-associated complex subunit alpha</fullName>
    </submittedName>
</protein>
<dbReference type="InterPro" id="IPR012677">
    <property type="entry name" value="Nucleotide-bd_a/b_plait_sf"/>
</dbReference>
<feature type="compositionally biased region" description="Polar residues" evidence="1">
    <location>
        <begin position="1652"/>
        <end position="1666"/>
    </location>
</feature>
<feature type="compositionally biased region" description="Basic and acidic residues" evidence="1">
    <location>
        <begin position="1553"/>
        <end position="1575"/>
    </location>
</feature>
<feature type="region of interest" description="Disordered" evidence="1">
    <location>
        <begin position="1819"/>
        <end position="1862"/>
    </location>
</feature>
<feature type="compositionally biased region" description="Basic and acidic residues" evidence="1">
    <location>
        <begin position="2612"/>
        <end position="2648"/>
    </location>
</feature>
<feature type="compositionally biased region" description="Polar residues" evidence="1">
    <location>
        <begin position="298"/>
        <end position="317"/>
    </location>
</feature>
<feature type="compositionally biased region" description="Basic and acidic residues" evidence="1">
    <location>
        <begin position="700"/>
        <end position="711"/>
    </location>
</feature>
<feature type="region of interest" description="Disordered" evidence="1">
    <location>
        <begin position="1206"/>
        <end position="1227"/>
    </location>
</feature>
<feature type="compositionally biased region" description="Polar residues" evidence="1">
    <location>
        <begin position="1072"/>
        <end position="1081"/>
    </location>
</feature>
<feature type="region of interest" description="Disordered" evidence="1">
    <location>
        <begin position="1614"/>
        <end position="1694"/>
    </location>
</feature>
<dbReference type="Pfam" id="PF23222">
    <property type="entry name" value="RRM_PARP14_1"/>
    <property type="match status" value="1"/>
</dbReference>
<feature type="compositionally biased region" description="Polar residues" evidence="1">
    <location>
        <begin position="1216"/>
        <end position="1227"/>
    </location>
</feature>
<gene>
    <name evidence="3" type="ORF">EOD39_9549</name>
</gene>
<feature type="compositionally biased region" description="Polar residues" evidence="1">
    <location>
        <begin position="1255"/>
        <end position="1264"/>
    </location>
</feature>
<feature type="region of interest" description="Disordered" evidence="1">
    <location>
        <begin position="1249"/>
        <end position="1315"/>
    </location>
</feature>